<keyword evidence="1" id="KW-1133">Transmembrane helix</keyword>
<proteinExistence type="predicted"/>
<gene>
    <name evidence="2" type="ORF">MSPICULIGERA_LOCUS9082</name>
</gene>
<evidence type="ECO:0000313" key="3">
    <source>
        <dbReference type="Proteomes" id="UP001177023"/>
    </source>
</evidence>
<keyword evidence="3" id="KW-1185">Reference proteome</keyword>
<keyword evidence="1" id="KW-0812">Transmembrane</keyword>
<feature type="non-terminal residue" evidence="2">
    <location>
        <position position="1"/>
    </location>
</feature>
<dbReference type="EMBL" id="CATQJA010002427">
    <property type="protein sequence ID" value="CAJ0570645.1"/>
    <property type="molecule type" value="Genomic_DNA"/>
</dbReference>
<evidence type="ECO:0000313" key="2">
    <source>
        <dbReference type="EMBL" id="CAJ0570645.1"/>
    </source>
</evidence>
<accession>A0AA36CMB1</accession>
<organism evidence="2 3">
    <name type="scientific">Mesorhabditis spiculigera</name>
    <dbReference type="NCBI Taxonomy" id="96644"/>
    <lineage>
        <taxon>Eukaryota</taxon>
        <taxon>Metazoa</taxon>
        <taxon>Ecdysozoa</taxon>
        <taxon>Nematoda</taxon>
        <taxon>Chromadorea</taxon>
        <taxon>Rhabditida</taxon>
        <taxon>Rhabditina</taxon>
        <taxon>Rhabditomorpha</taxon>
        <taxon>Rhabditoidea</taxon>
        <taxon>Rhabditidae</taxon>
        <taxon>Mesorhabditinae</taxon>
        <taxon>Mesorhabditis</taxon>
    </lineage>
</organism>
<comment type="caution">
    <text evidence="2">The sequence shown here is derived from an EMBL/GenBank/DDBJ whole genome shotgun (WGS) entry which is preliminary data.</text>
</comment>
<evidence type="ECO:0000256" key="1">
    <source>
        <dbReference type="SAM" id="Phobius"/>
    </source>
</evidence>
<sequence length="232" mass="24242">MEEFRRIRDHIAVKWATFVQKRLESSIKPLENIAKESATDETKRLKVETGGSLVGIAGTAAVIGATVVTAPVAIFGTLVAVPILAGLTQAGVTIHRFANGSTKKSIQSIVDGDKRLREQLLRDVNQELAAQAGNPEAPADTVGEYAKLAANGLIMPGCRAALIGVKLAETTVAGVSITGKTVGRVFVGASGLGLIVDAYTLASSLVKLGKDKKGELHDGTCKVIETLKADTK</sequence>
<reference evidence="2" key="1">
    <citation type="submission" date="2023-06" db="EMBL/GenBank/DDBJ databases">
        <authorList>
            <person name="Delattre M."/>
        </authorList>
    </citation>
    <scope>NUCLEOTIDE SEQUENCE</scope>
    <source>
        <strain evidence="2">AF72</strain>
    </source>
</reference>
<name>A0AA36CMB1_9BILA</name>
<feature type="transmembrane region" description="Helical" evidence="1">
    <location>
        <begin position="53"/>
        <end position="74"/>
    </location>
</feature>
<protein>
    <submittedName>
        <fullName evidence="2">Uncharacterized protein</fullName>
    </submittedName>
</protein>
<dbReference type="Proteomes" id="UP001177023">
    <property type="component" value="Unassembled WGS sequence"/>
</dbReference>
<keyword evidence="1" id="KW-0472">Membrane</keyword>
<dbReference type="AlphaFoldDB" id="A0AA36CMB1"/>